<evidence type="ECO:0000313" key="2">
    <source>
        <dbReference type="Proteomes" id="UP000055035"/>
    </source>
</evidence>
<dbReference type="RefSeq" id="WP_058471663.1">
    <property type="nucleotide sequence ID" value="NZ_CAAAIC010000001.1"/>
</dbReference>
<dbReference type="AlphaFoldDB" id="A0A0W0VCW0"/>
<organism evidence="1 2">
    <name type="scientific">Legionella jordanis</name>
    <dbReference type="NCBI Taxonomy" id="456"/>
    <lineage>
        <taxon>Bacteria</taxon>
        <taxon>Pseudomonadati</taxon>
        <taxon>Pseudomonadota</taxon>
        <taxon>Gammaproteobacteria</taxon>
        <taxon>Legionellales</taxon>
        <taxon>Legionellaceae</taxon>
        <taxon>Legionella</taxon>
    </lineage>
</organism>
<dbReference type="PATRIC" id="fig|456.5.peg.2441"/>
<comment type="caution">
    <text evidence="1">The sequence shown here is derived from an EMBL/GenBank/DDBJ whole genome shotgun (WGS) entry which is preliminary data.</text>
</comment>
<reference evidence="1 2" key="1">
    <citation type="submission" date="2015-11" db="EMBL/GenBank/DDBJ databases">
        <title>Genomic analysis of 38 Legionella species identifies large and diverse effector repertoires.</title>
        <authorList>
            <person name="Burstein D."/>
            <person name="Amaro F."/>
            <person name="Zusman T."/>
            <person name="Lifshitz Z."/>
            <person name="Cohen O."/>
            <person name="Gilbert J.A."/>
            <person name="Pupko T."/>
            <person name="Shuman H.A."/>
            <person name="Segal G."/>
        </authorList>
    </citation>
    <scope>NUCLEOTIDE SEQUENCE [LARGE SCALE GENOMIC DNA]</scope>
    <source>
        <strain evidence="1 2">BL-540</strain>
    </source>
</reference>
<name>A0A0W0VCW0_9GAMM</name>
<proteinExistence type="predicted"/>
<dbReference type="STRING" id="456.Ljor_2265"/>
<protein>
    <submittedName>
        <fullName evidence="1">Uncharacterized protein</fullName>
    </submittedName>
</protein>
<accession>A0A0W0VCW0</accession>
<dbReference type="EMBL" id="LNYJ01000011">
    <property type="protein sequence ID" value="KTD17959.1"/>
    <property type="molecule type" value="Genomic_DNA"/>
</dbReference>
<keyword evidence="2" id="KW-1185">Reference proteome</keyword>
<gene>
    <name evidence="1" type="ORF">Ljor_2265</name>
</gene>
<dbReference type="OrthoDB" id="5648517at2"/>
<dbReference type="Proteomes" id="UP000055035">
    <property type="component" value="Unassembled WGS sequence"/>
</dbReference>
<evidence type="ECO:0000313" key="1">
    <source>
        <dbReference type="EMBL" id="KTD17959.1"/>
    </source>
</evidence>
<sequence>MNELQFQNFIKELNQKRQQTIHPFVNKLFNYLINEKPNVDHPLLRASLQNSMAIADGYFMQIREVIKKNYEEGHFSQAQKEAIKKYLLELHQEYRDIHEHFKGLAWQLKQIHNQSLPIPSFEEQYKSFEIFPLDKKNEEEQSVWELTYSF</sequence>